<proteinExistence type="predicted"/>
<evidence type="ECO:0000259" key="1">
    <source>
        <dbReference type="PROSITE" id="PS51819"/>
    </source>
</evidence>
<gene>
    <name evidence="2" type="ORF">BJY20_001458</name>
</gene>
<dbReference type="InterPro" id="IPR029068">
    <property type="entry name" value="Glyas_Bleomycin-R_OHBP_Dase"/>
</dbReference>
<dbReference type="EMBL" id="JACCAE010000001">
    <property type="protein sequence ID" value="NYF98066.1"/>
    <property type="molecule type" value="Genomic_DNA"/>
</dbReference>
<dbReference type="Gene3D" id="3.10.180.10">
    <property type="entry name" value="2,3-Dihydroxybiphenyl 1,2-Dioxygenase, domain 1"/>
    <property type="match status" value="2"/>
</dbReference>
<name>A0A852VPG6_9MICO</name>
<sequence>MHYTDEPVVTLRGLRSVTLRVPDVVTSKDFYTQVWGLGLTEEDRDRFWLRGTGQEHHILKLEEHEANSLGGLSFAVGTPGEVDEAGRRLVAAGIPLLREPGRNDDDAAGGYGLAFVDPEGRIVELVSEVNAVVRGDENGHPSVPRALAHVVLNTVDIETATQFYTQVLGMRISDWSERQMAFLRCTPKHHVIAFNQAAWTSVNHVAYELSTIDHFMRGIGNLKTHGIEPQWGPGRHGPGNNTFSYFTDPAGLVCEYTSEVEEINEDTWLCRTWRRTPELSDQWRTAGPPTSGVRSAMAGVPDLGARAAVEASDGYFLDEVQSGTETPDQRAARGRF</sequence>
<keyword evidence="2" id="KW-0223">Dioxygenase</keyword>
<dbReference type="PANTHER" id="PTHR21366">
    <property type="entry name" value="GLYOXALASE FAMILY PROTEIN"/>
    <property type="match status" value="1"/>
</dbReference>
<feature type="domain" description="VOC" evidence="1">
    <location>
        <begin position="13"/>
        <end position="128"/>
    </location>
</feature>
<keyword evidence="3" id="KW-1185">Reference proteome</keyword>
<dbReference type="RefSeq" id="WP_185990919.1">
    <property type="nucleotide sequence ID" value="NZ_JACCAE010000001.1"/>
</dbReference>
<dbReference type="AlphaFoldDB" id="A0A852VPG6"/>
<dbReference type="InterPro" id="IPR037523">
    <property type="entry name" value="VOC_core"/>
</dbReference>
<keyword evidence="2" id="KW-0560">Oxidoreductase</keyword>
<dbReference type="GO" id="GO:0051213">
    <property type="term" value="F:dioxygenase activity"/>
    <property type="evidence" value="ECO:0007669"/>
    <property type="project" value="UniProtKB-KW"/>
</dbReference>
<evidence type="ECO:0000313" key="2">
    <source>
        <dbReference type="EMBL" id="NYF98066.1"/>
    </source>
</evidence>
<feature type="domain" description="VOC" evidence="1">
    <location>
        <begin position="146"/>
        <end position="259"/>
    </location>
</feature>
<organism evidence="2 3">
    <name type="scientific">Janibacter cremeus</name>
    <dbReference type="NCBI Taxonomy" id="1285192"/>
    <lineage>
        <taxon>Bacteria</taxon>
        <taxon>Bacillati</taxon>
        <taxon>Actinomycetota</taxon>
        <taxon>Actinomycetes</taxon>
        <taxon>Micrococcales</taxon>
        <taxon>Intrasporangiaceae</taxon>
        <taxon>Janibacter</taxon>
    </lineage>
</organism>
<dbReference type="Proteomes" id="UP000554054">
    <property type="component" value="Unassembled WGS sequence"/>
</dbReference>
<protein>
    <submittedName>
        <fullName evidence="2">Catechol 2,3-dioxygenase-like lactoylglutathione lyase family enzyme</fullName>
    </submittedName>
</protein>
<reference evidence="2 3" key="1">
    <citation type="submission" date="2020-07" db="EMBL/GenBank/DDBJ databases">
        <title>Sequencing the genomes of 1000 actinobacteria strains.</title>
        <authorList>
            <person name="Klenk H.-P."/>
        </authorList>
    </citation>
    <scope>NUCLEOTIDE SEQUENCE [LARGE SCALE GENOMIC DNA]</scope>
    <source>
        <strain evidence="2 3">DSM 26154</strain>
    </source>
</reference>
<dbReference type="InterPro" id="IPR004360">
    <property type="entry name" value="Glyas_Fos-R_dOase_dom"/>
</dbReference>
<evidence type="ECO:0000313" key="3">
    <source>
        <dbReference type="Proteomes" id="UP000554054"/>
    </source>
</evidence>
<keyword evidence="2" id="KW-0456">Lyase</keyword>
<dbReference type="GO" id="GO:0016829">
    <property type="term" value="F:lyase activity"/>
    <property type="evidence" value="ECO:0007669"/>
    <property type="project" value="UniProtKB-KW"/>
</dbReference>
<accession>A0A852VPG6</accession>
<dbReference type="PROSITE" id="PS51819">
    <property type="entry name" value="VOC"/>
    <property type="match status" value="2"/>
</dbReference>
<comment type="caution">
    <text evidence="2">The sequence shown here is derived from an EMBL/GenBank/DDBJ whole genome shotgun (WGS) entry which is preliminary data.</text>
</comment>
<dbReference type="Pfam" id="PF00903">
    <property type="entry name" value="Glyoxalase"/>
    <property type="match status" value="2"/>
</dbReference>
<dbReference type="InterPro" id="IPR050383">
    <property type="entry name" value="GlyoxalaseI/FosfomycinResist"/>
</dbReference>
<dbReference type="SUPFAM" id="SSF54593">
    <property type="entry name" value="Glyoxalase/Bleomycin resistance protein/Dihydroxybiphenyl dioxygenase"/>
    <property type="match status" value="1"/>
</dbReference>